<dbReference type="InterPro" id="IPR036735">
    <property type="entry name" value="NGN_dom_sf"/>
</dbReference>
<keyword evidence="1" id="KW-0889">Transcription antitermination</keyword>
<evidence type="ECO:0000256" key="2">
    <source>
        <dbReference type="ARBA" id="ARBA00023015"/>
    </source>
</evidence>
<sequence length="171" mass="20075">MEEKIERHWYAFYVRMHHEKKTAEKLEMLHVEHFLPIQEVVRQWSDRKKKIKQVVIPMLIFICTDEKGRIELLQNFPSLTGCLIDPATRRPAIIRDKEMEQFKFMLDYSEETVRFQNEPLAPGEQVEVIKGSLKGLQGELVEIGGHSQVMIRIDHLGYAIVEMPVGYVKKV</sequence>
<dbReference type="InterPro" id="IPR008991">
    <property type="entry name" value="Translation_prot_SH3-like_sf"/>
</dbReference>
<dbReference type="Pfam" id="PF02357">
    <property type="entry name" value="NusG"/>
    <property type="match status" value="1"/>
</dbReference>
<dbReference type="Gene3D" id="3.30.70.940">
    <property type="entry name" value="NusG, N-terminal domain"/>
    <property type="match status" value="1"/>
</dbReference>
<dbReference type="Proteomes" id="UP000285109">
    <property type="component" value="Unassembled WGS sequence"/>
</dbReference>
<dbReference type="EMBL" id="QRQK01000072">
    <property type="protein sequence ID" value="RHM90716.1"/>
    <property type="molecule type" value="Genomic_DNA"/>
</dbReference>
<dbReference type="EMBL" id="QRHQ01000010">
    <property type="protein sequence ID" value="RHF91379.1"/>
    <property type="molecule type" value="Genomic_DNA"/>
</dbReference>
<organism evidence="6 10">
    <name type="scientific">Phocaeicola plebeius</name>
    <dbReference type="NCBI Taxonomy" id="310297"/>
    <lineage>
        <taxon>Bacteria</taxon>
        <taxon>Pseudomonadati</taxon>
        <taxon>Bacteroidota</taxon>
        <taxon>Bacteroidia</taxon>
        <taxon>Bacteroidales</taxon>
        <taxon>Bacteroidaceae</taxon>
        <taxon>Phocaeicola</taxon>
    </lineage>
</organism>
<keyword evidence="2" id="KW-0805">Transcription regulation</keyword>
<dbReference type="PANTHER" id="PTHR30265:SF4">
    <property type="entry name" value="KOW MOTIF FAMILY PROTEIN, EXPRESSED"/>
    <property type="match status" value="1"/>
</dbReference>
<dbReference type="InterPro" id="IPR043425">
    <property type="entry name" value="NusG-like"/>
</dbReference>
<evidence type="ECO:0000256" key="3">
    <source>
        <dbReference type="ARBA" id="ARBA00023163"/>
    </source>
</evidence>
<dbReference type="EMBL" id="DYWE01000052">
    <property type="protein sequence ID" value="HJF80954.1"/>
    <property type="molecule type" value="Genomic_DNA"/>
</dbReference>
<dbReference type="RefSeq" id="WP_117673756.1">
    <property type="nucleotide sequence ID" value="NZ_CABOGR010000029.1"/>
</dbReference>
<dbReference type="InterPro" id="IPR006645">
    <property type="entry name" value="NGN-like_dom"/>
</dbReference>
<dbReference type="EMBL" id="QSQT01000029">
    <property type="protein sequence ID" value="RGK52598.1"/>
    <property type="molecule type" value="Genomic_DNA"/>
</dbReference>
<evidence type="ECO:0000313" key="8">
    <source>
        <dbReference type="EMBL" id="RHF91379.1"/>
    </source>
</evidence>
<reference evidence="10 11" key="1">
    <citation type="submission" date="2018-08" db="EMBL/GenBank/DDBJ databases">
        <title>A genome reference for cultivated species of the human gut microbiota.</title>
        <authorList>
            <person name="Zou Y."/>
            <person name="Xue W."/>
            <person name="Luo G."/>
        </authorList>
    </citation>
    <scope>NUCLEOTIDE SEQUENCE [LARGE SCALE GENOMIC DNA]</scope>
    <source>
        <strain evidence="7 13">AF24-16AC</strain>
        <strain evidence="9 12">AF31-28B-AC</strain>
        <strain evidence="8 11">AM23-23</strain>
        <strain evidence="6 10">TF10-3AC</strain>
    </source>
</reference>
<dbReference type="SUPFAM" id="SSF50104">
    <property type="entry name" value="Translation proteins SH3-like domain"/>
    <property type="match status" value="1"/>
</dbReference>
<protein>
    <submittedName>
        <fullName evidence="6">UpxY family transcription antiterminator</fullName>
    </submittedName>
</protein>
<feature type="domain" description="NusG-like N-terminal" evidence="4">
    <location>
        <begin position="8"/>
        <end position="102"/>
    </location>
</feature>
<dbReference type="GO" id="GO:0006354">
    <property type="term" value="P:DNA-templated transcription elongation"/>
    <property type="evidence" value="ECO:0007669"/>
    <property type="project" value="InterPro"/>
</dbReference>
<reference evidence="5" key="2">
    <citation type="journal article" date="2021" name="PeerJ">
        <title>Extensive microbial diversity within the chicken gut microbiome revealed by metagenomics and culture.</title>
        <authorList>
            <person name="Gilroy R."/>
            <person name="Ravi A."/>
            <person name="Getino M."/>
            <person name="Pursley I."/>
            <person name="Horton D.L."/>
            <person name="Alikhan N.F."/>
            <person name="Baker D."/>
            <person name="Gharbi K."/>
            <person name="Hall N."/>
            <person name="Watson M."/>
            <person name="Adriaenssens E.M."/>
            <person name="Foster-Nyarko E."/>
            <person name="Jarju S."/>
            <person name="Secka A."/>
            <person name="Antonio M."/>
            <person name="Oren A."/>
            <person name="Chaudhuri R.R."/>
            <person name="La Ragione R."/>
            <person name="Hildebrand F."/>
            <person name="Pallen M.J."/>
        </authorList>
    </citation>
    <scope>NUCLEOTIDE SEQUENCE</scope>
    <source>
        <strain evidence="5">9794</strain>
    </source>
</reference>
<evidence type="ECO:0000313" key="12">
    <source>
        <dbReference type="Proteomes" id="UP000285109"/>
    </source>
</evidence>
<dbReference type="NCBIfam" id="NF033644">
    <property type="entry name" value="antiterm_UpxY"/>
    <property type="match status" value="1"/>
</dbReference>
<dbReference type="CDD" id="cd09895">
    <property type="entry name" value="NGN_SP_UpxY"/>
    <property type="match status" value="1"/>
</dbReference>
<accession>A0A3E4MS67</accession>
<name>A0A3E4MS67_9BACT</name>
<evidence type="ECO:0000313" key="11">
    <source>
        <dbReference type="Proteomes" id="UP000283485"/>
    </source>
</evidence>
<reference evidence="5" key="3">
    <citation type="submission" date="2021-09" db="EMBL/GenBank/DDBJ databases">
        <authorList>
            <person name="Gilroy R."/>
        </authorList>
    </citation>
    <scope>NUCLEOTIDE SEQUENCE</scope>
    <source>
        <strain evidence="5">9794</strain>
    </source>
</reference>
<keyword evidence="10" id="KW-1185">Reference proteome</keyword>
<evidence type="ECO:0000313" key="10">
    <source>
        <dbReference type="Proteomes" id="UP000260862"/>
    </source>
</evidence>
<dbReference type="Proteomes" id="UP000260862">
    <property type="component" value="Unassembled WGS sequence"/>
</dbReference>
<dbReference type="SUPFAM" id="SSF82679">
    <property type="entry name" value="N-utilization substance G protein NusG, N-terminal domain"/>
    <property type="match status" value="1"/>
</dbReference>
<proteinExistence type="predicted"/>
<evidence type="ECO:0000313" key="6">
    <source>
        <dbReference type="EMBL" id="RGK52598.1"/>
    </source>
</evidence>
<dbReference type="EMBL" id="QRUY01000028">
    <property type="protein sequence ID" value="RGS05343.1"/>
    <property type="molecule type" value="Genomic_DNA"/>
</dbReference>
<evidence type="ECO:0000313" key="7">
    <source>
        <dbReference type="EMBL" id="RGS05343.1"/>
    </source>
</evidence>
<dbReference type="PANTHER" id="PTHR30265">
    <property type="entry name" value="RHO-INTERACTING TRANSCRIPTION TERMINATION FACTOR NUSG"/>
    <property type="match status" value="1"/>
</dbReference>
<dbReference type="Proteomes" id="UP000722357">
    <property type="component" value="Unassembled WGS sequence"/>
</dbReference>
<evidence type="ECO:0000313" key="5">
    <source>
        <dbReference type="EMBL" id="HJF80954.1"/>
    </source>
</evidence>
<dbReference type="AlphaFoldDB" id="A0A3E4MS67"/>
<gene>
    <name evidence="8" type="ORF">DW653_06820</name>
    <name evidence="7" type="ORF">DWY14_11850</name>
    <name evidence="9" type="ORF">DWZ34_17885</name>
    <name evidence="6" type="ORF">DXD04_13465</name>
    <name evidence="5" type="ORF">K8V40_04785</name>
</gene>
<evidence type="ECO:0000313" key="13">
    <source>
        <dbReference type="Proteomes" id="UP000285750"/>
    </source>
</evidence>
<comment type="caution">
    <text evidence="6">The sequence shown here is derived from an EMBL/GenBank/DDBJ whole genome shotgun (WGS) entry which is preliminary data.</text>
</comment>
<evidence type="ECO:0000313" key="9">
    <source>
        <dbReference type="EMBL" id="RHM90716.1"/>
    </source>
</evidence>
<evidence type="ECO:0000259" key="4">
    <source>
        <dbReference type="Pfam" id="PF02357"/>
    </source>
</evidence>
<dbReference type="Proteomes" id="UP000285750">
    <property type="component" value="Unassembled WGS sequence"/>
</dbReference>
<keyword evidence="3" id="KW-0804">Transcription</keyword>
<dbReference type="GO" id="GO:0031564">
    <property type="term" value="P:transcription antitermination"/>
    <property type="evidence" value="ECO:0007669"/>
    <property type="project" value="UniProtKB-KW"/>
</dbReference>
<evidence type="ECO:0000256" key="1">
    <source>
        <dbReference type="ARBA" id="ARBA00022814"/>
    </source>
</evidence>
<dbReference type="Proteomes" id="UP000283485">
    <property type="component" value="Unassembled WGS sequence"/>
</dbReference>